<feature type="compositionally biased region" description="Acidic residues" evidence="1">
    <location>
        <begin position="65"/>
        <end position="74"/>
    </location>
</feature>
<reference evidence="3" key="1">
    <citation type="submission" date="2016-10" db="EMBL/GenBank/DDBJ databases">
        <authorList>
            <person name="Varghese N."/>
        </authorList>
    </citation>
    <scope>NUCLEOTIDE SEQUENCE [LARGE SCALE GENOMIC DNA]</scope>
    <source>
        <strain evidence="3">CGMCC 1.12284</strain>
    </source>
</reference>
<dbReference type="Proteomes" id="UP000183275">
    <property type="component" value="Unassembled WGS sequence"/>
</dbReference>
<evidence type="ECO:0000313" key="2">
    <source>
        <dbReference type="EMBL" id="SEV83850.1"/>
    </source>
</evidence>
<dbReference type="Pfam" id="PF13412">
    <property type="entry name" value="HTH_24"/>
    <property type="match status" value="1"/>
</dbReference>
<feature type="region of interest" description="Disordered" evidence="1">
    <location>
        <begin position="27"/>
        <end position="46"/>
    </location>
</feature>
<feature type="region of interest" description="Disordered" evidence="1">
    <location>
        <begin position="52"/>
        <end position="124"/>
    </location>
</feature>
<feature type="region of interest" description="Disordered" evidence="1">
    <location>
        <begin position="181"/>
        <end position="288"/>
    </location>
</feature>
<dbReference type="AlphaFoldDB" id="A0A1I0M7V1"/>
<feature type="compositionally biased region" description="Basic and acidic residues" evidence="1">
    <location>
        <begin position="206"/>
        <end position="226"/>
    </location>
</feature>
<evidence type="ECO:0000313" key="3">
    <source>
        <dbReference type="Proteomes" id="UP000183275"/>
    </source>
</evidence>
<gene>
    <name evidence="2" type="ORF">SAMN05216285_0540</name>
</gene>
<dbReference type="RefSeq" id="WP_049989891.1">
    <property type="nucleotide sequence ID" value="NZ_FOIS01000001.1"/>
</dbReference>
<dbReference type="EMBL" id="FOIS01000001">
    <property type="protein sequence ID" value="SEV83850.1"/>
    <property type="molecule type" value="Genomic_DNA"/>
</dbReference>
<dbReference type="Gene3D" id="1.10.10.10">
    <property type="entry name" value="Winged helix-like DNA-binding domain superfamily/Winged helix DNA-binding domain"/>
    <property type="match status" value="1"/>
</dbReference>
<protein>
    <recommendedName>
        <fullName evidence="4">Winged helix-turn-helix DNA-binding</fullName>
    </recommendedName>
</protein>
<organism evidence="2 3">
    <name type="scientific">Natrinema salifodinae</name>
    <dbReference type="NCBI Taxonomy" id="1202768"/>
    <lineage>
        <taxon>Archaea</taxon>
        <taxon>Methanobacteriati</taxon>
        <taxon>Methanobacteriota</taxon>
        <taxon>Stenosarchaea group</taxon>
        <taxon>Halobacteria</taxon>
        <taxon>Halobacteriales</taxon>
        <taxon>Natrialbaceae</taxon>
        <taxon>Natrinema</taxon>
    </lineage>
</organism>
<sequence>MEPARGAGSESNYPRAVVHKRILSVAESRPDASMESIASDVTGATTSLVEQVLEEYGDPGRTGDAEADVAEEPADSSAADRTGDSTAESDRDATLEDSDDVPLAMDDHDHTTAEDEPPVDPSTLTETQLETLREIYKRPDATQAALAETFDVSDATISQRVNGVDGFDWARRREFTVRLFESGAVSPEPEDAAATVSAPGPEADDRDPSAENDRTNDKFEVDRDDPSDPPTGGDPALDTPGEAPSATRRSDTRYRTDGASAAVAFEDATGDATAPTASETAETADSVSERLSELIDRVERLERACAADRSQSVLADPELAHKVVHACLASEQISETEELRILKGLLGPGRDGCPGDSPDR</sequence>
<accession>A0A1I0M7V1</accession>
<keyword evidence="3" id="KW-1185">Reference proteome</keyword>
<evidence type="ECO:0000256" key="1">
    <source>
        <dbReference type="SAM" id="MobiDB-lite"/>
    </source>
</evidence>
<dbReference type="STRING" id="1202768.SAMN05216285_0540"/>
<evidence type="ECO:0008006" key="4">
    <source>
        <dbReference type="Google" id="ProtNLM"/>
    </source>
</evidence>
<proteinExistence type="predicted"/>
<dbReference type="OrthoDB" id="170876at2157"/>
<name>A0A1I0M7V1_9EURY</name>
<dbReference type="InterPro" id="IPR036388">
    <property type="entry name" value="WH-like_DNA-bd_sf"/>
</dbReference>
<dbReference type="eggNOG" id="arCOG02611">
    <property type="taxonomic scope" value="Archaea"/>
</dbReference>
<feature type="compositionally biased region" description="Low complexity" evidence="1">
    <location>
        <begin position="271"/>
        <end position="286"/>
    </location>
</feature>